<organism evidence="2 3">
    <name type="scientific">Winogradskyella jejuensis</name>
    <dbReference type="NCBI Taxonomy" id="1089305"/>
    <lineage>
        <taxon>Bacteria</taxon>
        <taxon>Pseudomonadati</taxon>
        <taxon>Bacteroidota</taxon>
        <taxon>Flavobacteriia</taxon>
        <taxon>Flavobacteriales</taxon>
        <taxon>Flavobacteriaceae</taxon>
        <taxon>Winogradskyella</taxon>
    </lineage>
</organism>
<name>A0A1M5LA07_9FLAO</name>
<dbReference type="GO" id="GO:0071949">
    <property type="term" value="F:FAD binding"/>
    <property type="evidence" value="ECO:0007669"/>
    <property type="project" value="InterPro"/>
</dbReference>
<gene>
    <name evidence="2" type="ORF">SAMN05444148_0564</name>
</gene>
<dbReference type="AlphaFoldDB" id="A0A1M5LA07"/>
<dbReference type="EMBL" id="FQWS01000001">
    <property type="protein sequence ID" value="SHG61816.1"/>
    <property type="molecule type" value="Genomic_DNA"/>
</dbReference>
<reference evidence="3" key="1">
    <citation type="submission" date="2016-11" db="EMBL/GenBank/DDBJ databases">
        <authorList>
            <person name="Varghese N."/>
            <person name="Submissions S."/>
        </authorList>
    </citation>
    <scope>NUCLEOTIDE SEQUENCE [LARGE SCALE GENOMIC DNA]</scope>
    <source>
        <strain evidence="3">DSM 25330</strain>
    </source>
</reference>
<protein>
    <submittedName>
        <fullName evidence="2">Sensors of blue-light using FAD</fullName>
    </submittedName>
</protein>
<dbReference type="PROSITE" id="PS50925">
    <property type="entry name" value="BLUF"/>
    <property type="match status" value="1"/>
</dbReference>
<dbReference type="OrthoDB" id="1122028at2"/>
<dbReference type="SMART" id="SM01034">
    <property type="entry name" value="BLUF"/>
    <property type="match status" value="1"/>
</dbReference>
<evidence type="ECO:0000313" key="2">
    <source>
        <dbReference type="EMBL" id="SHG61816.1"/>
    </source>
</evidence>
<dbReference type="Gene3D" id="3.30.70.100">
    <property type="match status" value="1"/>
</dbReference>
<evidence type="ECO:0000313" key="3">
    <source>
        <dbReference type="Proteomes" id="UP000184522"/>
    </source>
</evidence>
<accession>A0A1M5LA07</accession>
<dbReference type="RefSeq" id="WP_073082725.1">
    <property type="nucleotide sequence ID" value="NZ_FQWS01000001.1"/>
</dbReference>
<dbReference type="InterPro" id="IPR007024">
    <property type="entry name" value="BLUF_domain"/>
</dbReference>
<dbReference type="STRING" id="1089305.SAMN05444148_0564"/>
<dbReference type="SUPFAM" id="SSF54975">
    <property type="entry name" value="Acylphosphatase/BLUF domain-like"/>
    <property type="match status" value="1"/>
</dbReference>
<dbReference type="Proteomes" id="UP000184522">
    <property type="component" value="Unassembled WGS sequence"/>
</dbReference>
<feature type="domain" description="BLUF" evidence="1">
    <location>
        <begin position="1"/>
        <end position="92"/>
    </location>
</feature>
<dbReference type="GO" id="GO:0009882">
    <property type="term" value="F:blue light photoreceptor activity"/>
    <property type="evidence" value="ECO:0007669"/>
    <property type="project" value="InterPro"/>
</dbReference>
<evidence type="ECO:0000259" key="1">
    <source>
        <dbReference type="PROSITE" id="PS50925"/>
    </source>
</evidence>
<sequence>MKAICYISNFSKDLSKNDIDELINDVNKKNKIHDVTGLLIIKNKHFFQILEGEEEKVDELYEKIKVDSRHTGVIRLLDTKIEGRIFKDYNSGKFDVFQRFTSMKKLYLYFNWIKNADYLPADELIKLTTNFLNNNK</sequence>
<keyword evidence="3" id="KW-1185">Reference proteome</keyword>
<dbReference type="Pfam" id="PF04940">
    <property type="entry name" value="BLUF"/>
    <property type="match status" value="1"/>
</dbReference>
<dbReference type="InterPro" id="IPR036046">
    <property type="entry name" value="Acylphosphatase-like_dom_sf"/>
</dbReference>
<proteinExistence type="predicted"/>